<dbReference type="Pfam" id="PF04230">
    <property type="entry name" value="PS_pyruv_trans"/>
    <property type="match status" value="1"/>
</dbReference>
<accession>A0AAJ6B375</accession>
<dbReference type="AlphaFoldDB" id="A0AAJ6B375"/>
<protein>
    <submittedName>
        <fullName evidence="2">Polysaccharide pyruvyl transferase family protein</fullName>
    </submittedName>
</protein>
<name>A0AAJ6B375_9MICO</name>
<gene>
    <name evidence="2" type="ORF">P0Y48_00915</name>
</gene>
<sequence>MKKALWITCGVRGNAGDALLHDVTRELFAGRIDLDLRVVSSPEYLAKGAPSPENVVIGPGGLFVQTNSSRHLHAKLAKQWERFESSQFALWSTGILQEPTPDEVAAVRRVTSRAPQIIVRATREADFIRQVGPVTSPEWAPCASLFTDRLSDATAAHRDVVVVNFDSFLFTPDNIADHPLRRFAEFAAAHGLEVRSMVNASGDSNRQMLDLFPLIDIDEPYFGDLLRAEKEGREFHEAFNDALARHPSFAQRYADCRFAFGKRLHGWLPFLAFDKPAAFIGMGARRGMPKDYFGDDEFLCAVPRATTMTRRQLEQTADRMIATLTRFIAQEDGLTARIAARREELWAQLQIQADAFADALR</sequence>
<evidence type="ECO:0000313" key="2">
    <source>
        <dbReference type="EMBL" id="WEK13805.1"/>
    </source>
</evidence>
<evidence type="ECO:0000259" key="1">
    <source>
        <dbReference type="Pfam" id="PF04230"/>
    </source>
</evidence>
<proteinExistence type="predicted"/>
<feature type="domain" description="Polysaccharide pyruvyl transferase" evidence="1">
    <location>
        <begin position="14"/>
        <end position="281"/>
    </location>
</feature>
<organism evidence="2 3">
    <name type="scientific">Candidatus Microbacterium phytovorans</name>
    <dbReference type="NCBI Taxonomy" id="3121374"/>
    <lineage>
        <taxon>Bacteria</taxon>
        <taxon>Bacillati</taxon>
        <taxon>Actinomycetota</taxon>
        <taxon>Actinomycetes</taxon>
        <taxon>Micrococcales</taxon>
        <taxon>Microbacteriaceae</taxon>
        <taxon>Microbacterium</taxon>
    </lineage>
</organism>
<reference evidence="2" key="1">
    <citation type="submission" date="2023-03" db="EMBL/GenBank/DDBJ databases">
        <title>Andean soil-derived lignocellulolytic bacterial consortium as a source of novel taxa and putative plastic-active enzymes.</title>
        <authorList>
            <person name="Diaz-Garcia L."/>
            <person name="Chuvochina M."/>
            <person name="Feuerriegel G."/>
            <person name="Bunk B."/>
            <person name="Sproer C."/>
            <person name="Streit W.R."/>
            <person name="Rodriguez L.M."/>
            <person name="Overmann J."/>
            <person name="Jimenez D.J."/>
        </authorList>
    </citation>
    <scope>NUCLEOTIDE SEQUENCE</scope>
    <source>
        <strain evidence="2">MAG 4610</strain>
    </source>
</reference>
<keyword evidence="2" id="KW-0808">Transferase</keyword>
<dbReference type="InterPro" id="IPR007345">
    <property type="entry name" value="Polysacch_pyruvyl_Trfase"/>
</dbReference>
<evidence type="ECO:0000313" key="3">
    <source>
        <dbReference type="Proteomes" id="UP001213972"/>
    </source>
</evidence>
<dbReference type="GO" id="GO:0016740">
    <property type="term" value="F:transferase activity"/>
    <property type="evidence" value="ECO:0007669"/>
    <property type="project" value="UniProtKB-KW"/>
</dbReference>
<dbReference type="Proteomes" id="UP001213972">
    <property type="component" value="Chromosome"/>
</dbReference>
<dbReference type="EMBL" id="CP119321">
    <property type="protein sequence ID" value="WEK13805.1"/>
    <property type="molecule type" value="Genomic_DNA"/>
</dbReference>